<dbReference type="InterPro" id="IPR025326">
    <property type="entry name" value="DUF4232"/>
</dbReference>
<evidence type="ECO:0000313" key="3">
    <source>
        <dbReference type="EMBL" id="SFE41615.1"/>
    </source>
</evidence>
<dbReference type="PROSITE" id="PS51257">
    <property type="entry name" value="PROKAR_LIPOPROTEIN"/>
    <property type="match status" value="1"/>
</dbReference>
<protein>
    <recommendedName>
        <fullName evidence="2">DUF4232 domain-containing protein</fullName>
    </recommendedName>
</protein>
<sequence>MNISVLRPLSPIVALVLLSACAPPGTVPVPETGRSTPARPVPSASAVRLPDPVPRCVDGREISVGEGDAASGLRAVGIRLRNCGDNAYQIMGYPDLGVLDEDRKPLDVRVLHGVGEVTALPPWQVEPARLTVEPGETVHALLVWRNLTTDAETVAVGEFVSVAEKTGQPRHLLALHIDAGNTGKVAISPWTSQS</sequence>
<evidence type="ECO:0000259" key="2">
    <source>
        <dbReference type="Pfam" id="PF14016"/>
    </source>
</evidence>
<dbReference type="Proteomes" id="UP000199645">
    <property type="component" value="Unassembled WGS sequence"/>
</dbReference>
<feature type="signal peptide" evidence="1">
    <location>
        <begin position="1"/>
        <end position="22"/>
    </location>
</feature>
<organism evidence="3 4">
    <name type="scientific">Actinoplanes philippinensis</name>
    <dbReference type="NCBI Taxonomy" id="35752"/>
    <lineage>
        <taxon>Bacteria</taxon>
        <taxon>Bacillati</taxon>
        <taxon>Actinomycetota</taxon>
        <taxon>Actinomycetes</taxon>
        <taxon>Micromonosporales</taxon>
        <taxon>Micromonosporaceae</taxon>
        <taxon>Actinoplanes</taxon>
    </lineage>
</organism>
<dbReference type="STRING" id="35752.SAMN05421541_101635"/>
<proteinExistence type="predicted"/>
<dbReference type="EMBL" id="FONV01000001">
    <property type="protein sequence ID" value="SFE41615.1"/>
    <property type="molecule type" value="Genomic_DNA"/>
</dbReference>
<dbReference type="AlphaFoldDB" id="A0A1I2AC74"/>
<reference evidence="3 4" key="1">
    <citation type="submission" date="2016-10" db="EMBL/GenBank/DDBJ databases">
        <authorList>
            <person name="de Groot N.N."/>
        </authorList>
    </citation>
    <scope>NUCLEOTIDE SEQUENCE [LARGE SCALE GENOMIC DNA]</scope>
    <source>
        <strain evidence="3 4">DSM 43019</strain>
    </source>
</reference>
<keyword evidence="4" id="KW-1185">Reference proteome</keyword>
<dbReference type="Pfam" id="PF14016">
    <property type="entry name" value="DUF4232"/>
    <property type="match status" value="1"/>
</dbReference>
<name>A0A1I2AC74_9ACTN</name>
<feature type="domain" description="DUF4232" evidence="2">
    <location>
        <begin position="61"/>
        <end position="190"/>
    </location>
</feature>
<accession>A0A1I2AC74</accession>
<evidence type="ECO:0000256" key="1">
    <source>
        <dbReference type="SAM" id="SignalP"/>
    </source>
</evidence>
<dbReference type="RefSeq" id="WP_177319557.1">
    <property type="nucleotide sequence ID" value="NZ_BOMT01000010.1"/>
</dbReference>
<keyword evidence="1" id="KW-0732">Signal</keyword>
<evidence type="ECO:0000313" key="4">
    <source>
        <dbReference type="Proteomes" id="UP000199645"/>
    </source>
</evidence>
<gene>
    <name evidence="3" type="ORF">SAMN05421541_101635</name>
</gene>
<feature type="chain" id="PRO_5011492607" description="DUF4232 domain-containing protein" evidence="1">
    <location>
        <begin position="23"/>
        <end position="194"/>
    </location>
</feature>